<accession>A0A2N9I5T4</accession>
<reference evidence="2" key="1">
    <citation type="submission" date="2018-02" db="EMBL/GenBank/DDBJ databases">
        <authorList>
            <person name="Cohen D.B."/>
            <person name="Kent A.D."/>
        </authorList>
    </citation>
    <scope>NUCLEOTIDE SEQUENCE</scope>
</reference>
<dbReference type="AlphaFoldDB" id="A0A2N9I5T4"/>
<feature type="region of interest" description="Disordered" evidence="1">
    <location>
        <begin position="42"/>
        <end position="65"/>
    </location>
</feature>
<proteinExistence type="predicted"/>
<gene>
    <name evidence="2" type="ORF">FSB_LOCUS47557</name>
</gene>
<organism evidence="2">
    <name type="scientific">Fagus sylvatica</name>
    <name type="common">Beechnut</name>
    <dbReference type="NCBI Taxonomy" id="28930"/>
    <lineage>
        <taxon>Eukaryota</taxon>
        <taxon>Viridiplantae</taxon>
        <taxon>Streptophyta</taxon>
        <taxon>Embryophyta</taxon>
        <taxon>Tracheophyta</taxon>
        <taxon>Spermatophyta</taxon>
        <taxon>Magnoliopsida</taxon>
        <taxon>eudicotyledons</taxon>
        <taxon>Gunneridae</taxon>
        <taxon>Pentapetalae</taxon>
        <taxon>rosids</taxon>
        <taxon>fabids</taxon>
        <taxon>Fagales</taxon>
        <taxon>Fagaceae</taxon>
        <taxon>Fagus</taxon>
    </lineage>
</organism>
<protein>
    <submittedName>
        <fullName evidence="2">Uncharacterized protein</fullName>
    </submittedName>
</protein>
<sequence length="81" mass="8720">MSSEFKLDVVSHDFEESGLSSLKGRSGIGRVSRGKRAALDDSVSLQIDGDEKREHGPGRKSGPLLSGTAYCISFLQHDIAE</sequence>
<evidence type="ECO:0000313" key="2">
    <source>
        <dbReference type="EMBL" id="SPD19675.1"/>
    </source>
</evidence>
<name>A0A2N9I5T4_FAGSY</name>
<dbReference type="EMBL" id="OIVN01004868">
    <property type="protein sequence ID" value="SPD19675.1"/>
    <property type="molecule type" value="Genomic_DNA"/>
</dbReference>
<evidence type="ECO:0000256" key="1">
    <source>
        <dbReference type="SAM" id="MobiDB-lite"/>
    </source>
</evidence>